<comment type="similarity">
    <text evidence="2">Belongs to the YkuD family.</text>
</comment>
<evidence type="ECO:0000256" key="1">
    <source>
        <dbReference type="ARBA" id="ARBA00004752"/>
    </source>
</evidence>
<keyword evidence="5 7" id="KW-0573">Peptidoglycan synthesis</keyword>
<keyword evidence="11" id="KW-1185">Reference proteome</keyword>
<dbReference type="GO" id="GO:0018104">
    <property type="term" value="P:peptidoglycan-protein cross-linking"/>
    <property type="evidence" value="ECO:0007669"/>
    <property type="project" value="TreeGrafter"/>
</dbReference>
<evidence type="ECO:0000256" key="7">
    <source>
        <dbReference type="PROSITE-ProRule" id="PRU01373"/>
    </source>
</evidence>
<comment type="caution">
    <text evidence="10">The sequence shown here is derived from an EMBL/GenBank/DDBJ whole genome shotgun (WGS) entry which is preliminary data.</text>
</comment>
<dbReference type="PANTHER" id="PTHR30582:SF2">
    <property type="entry name" value="L,D-TRANSPEPTIDASE YCIB-RELATED"/>
    <property type="match status" value="1"/>
</dbReference>
<evidence type="ECO:0000256" key="5">
    <source>
        <dbReference type="ARBA" id="ARBA00022984"/>
    </source>
</evidence>
<dbReference type="GO" id="GO:0008360">
    <property type="term" value="P:regulation of cell shape"/>
    <property type="evidence" value="ECO:0007669"/>
    <property type="project" value="UniProtKB-UniRule"/>
</dbReference>
<organism evidence="10 11">
    <name type="scientific">Mesorhizobium waimense</name>
    <dbReference type="NCBI Taxonomy" id="1300307"/>
    <lineage>
        <taxon>Bacteria</taxon>
        <taxon>Pseudomonadati</taxon>
        <taxon>Pseudomonadota</taxon>
        <taxon>Alphaproteobacteria</taxon>
        <taxon>Hyphomicrobiales</taxon>
        <taxon>Phyllobacteriaceae</taxon>
        <taxon>Mesorhizobium</taxon>
    </lineage>
</organism>
<protein>
    <submittedName>
        <fullName evidence="10">L,D-transpeptidase</fullName>
    </submittedName>
</protein>
<evidence type="ECO:0000256" key="4">
    <source>
        <dbReference type="ARBA" id="ARBA00022960"/>
    </source>
</evidence>
<dbReference type="SUPFAM" id="SSF141523">
    <property type="entry name" value="L,D-transpeptidase catalytic domain-like"/>
    <property type="match status" value="1"/>
</dbReference>
<evidence type="ECO:0000256" key="2">
    <source>
        <dbReference type="ARBA" id="ARBA00005992"/>
    </source>
</evidence>
<dbReference type="InterPro" id="IPR005490">
    <property type="entry name" value="LD_TPept_cat_dom"/>
</dbReference>
<evidence type="ECO:0000256" key="3">
    <source>
        <dbReference type="ARBA" id="ARBA00022679"/>
    </source>
</evidence>
<keyword evidence="4 7" id="KW-0133">Cell shape</keyword>
<feature type="active site" description="Nucleophile" evidence="7">
    <location>
        <position position="114"/>
    </location>
</feature>
<dbReference type="RefSeq" id="WP_120013011.1">
    <property type="nucleotide sequence ID" value="NZ_QZWZ01000002.1"/>
</dbReference>
<feature type="domain" description="L,D-TPase catalytic" evidence="9">
    <location>
        <begin position="27"/>
        <end position="142"/>
    </location>
</feature>
<dbReference type="Gene3D" id="2.40.440.10">
    <property type="entry name" value="L,D-transpeptidase catalytic domain-like"/>
    <property type="match status" value="1"/>
</dbReference>
<dbReference type="InterPro" id="IPR050979">
    <property type="entry name" value="LD-transpeptidase"/>
</dbReference>
<feature type="chain" id="PRO_5017372785" evidence="8">
    <location>
        <begin position="25"/>
        <end position="143"/>
    </location>
</feature>
<feature type="signal peptide" evidence="8">
    <location>
        <begin position="1"/>
        <end position="24"/>
    </location>
</feature>
<dbReference type="OrthoDB" id="463216at2"/>
<name>A0A3A5KYV6_9HYPH</name>
<dbReference type="PROSITE" id="PS52029">
    <property type="entry name" value="LD_TPASE"/>
    <property type="match status" value="1"/>
</dbReference>
<dbReference type="GO" id="GO:0005576">
    <property type="term" value="C:extracellular region"/>
    <property type="evidence" value="ECO:0007669"/>
    <property type="project" value="TreeGrafter"/>
</dbReference>
<keyword evidence="6 7" id="KW-0961">Cell wall biogenesis/degradation</keyword>
<comment type="pathway">
    <text evidence="1 7">Cell wall biogenesis; peptidoglycan biosynthesis.</text>
</comment>
<proteinExistence type="inferred from homology"/>
<keyword evidence="8" id="KW-0732">Signal</keyword>
<evidence type="ECO:0000313" key="10">
    <source>
        <dbReference type="EMBL" id="RJT42055.1"/>
    </source>
</evidence>
<reference evidence="10 11" key="1">
    <citation type="submission" date="2018-09" db="EMBL/GenBank/DDBJ databases">
        <title>Mesorhizobium carmichaelinearum sp. nov. isolated from Carmichaelinea spp. root nodules in New Zealand.</title>
        <authorList>
            <person name="De Meyer S.E."/>
        </authorList>
    </citation>
    <scope>NUCLEOTIDE SEQUENCE [LARGE SCALE GENOMIC DNA]</scope>
    <source>
        <strain evidence="10 11">ICMP19557</strain>
    </source>
</reference>
<dbReference type="InterPro" id="IPR038063">
    <property type="entry name" value="Transpep_catalytic_dom"/>
</dbReference>
<accession>A0A3A5KYV6</accession>
<dbReference type="Pfam" id="PF03734">
    <property type="entry name" value="YkuD"/>
    <property type="match status" value="1"/>
</dbReference>
<evidence type="ECO:0000259" key="9">
    <source>
        <dbReference type="PROSITE" id="PS52029"/>
    </source>
</evidence>
<evidence type="ECO:0000256" key="6">
    <source>
        <dbReference type="ARBA" id="ARBA00023316"/>
    </source>
</evidence>
<dbReference type="EMBL" id="QZWZ01000002">
    <property type="protein sequence ID" value="RJT42055.1"/>
    <property type="molecule type" value="Genomic_DNA"/>
</dbReference>
<sequence length="143" mass="15909">MKKTVLMAAILATALFGTSIESKASALVANIDISSQTMTVSRYGQVVYRWSVSTARKGYITPRGKYRPQWTARMWYSRKYDMSPMPYSVFFRGGYAIHGTGAVKYLGRPASHGCVRLHTANAATFYSMVREAGYGNTRIVVTD</sequence>
<dbReference type="GO" id="GO:0071972">
    <property type="term" value="F:peptidoglycan L,D-transpeptidase activity"/>
    <property type="evidence" value="ECO:0007669"/>
    <property type="project" value="TreeGrafter"/>
</dbReference>
<dbReference type="GO" id="GO:0071555">
    <property type="term" value="P:cell wall organization"/>
    <property type="evidence" value="ECO:0007669"/>
    <property type="project" value="UniProtKB-UniRule"/>
</dbReference>
<evidence type="ECO:0000313" key="11">
    <source>
        <dbReference type="Proteomes" id="UP000272706"/>
    </source>
</evidence>
<dbReference type="AlphaFoldDB" id="A0A3A5KYV6"/>
<keyword evidence="3" id="KW-0808">Transferase</keyword>
<feature type="active site" description="Proton donor/acceptor" evidence="7">
    <location>
        <position position="98"/>
    </location>
</feature>
<gene>
    <name evidence="10" type="ORF">D3227_05115</name>
</gene>
<dbReference type="GO" id="GO:0016740">
    <property type="term" value="F:transferase activity"/>
    <property type="evidence" value="ECO:0007669"/>
    <property type="project" value="UniProtKB-KW"/>
</dbReference>
<dbReference type="UniPathway" id="UPA00219"/>
<evidence type="ECO:0000256" key="8">
    <source>
        <dbReference type="SAM" id="SignalP"/>
    </source>
</evidence>
<dbReference type="CDD" id="cd16913">
    <property type="entry name" value="YkuD_like"/>
    <property type="match status" value="1"/>
</dbReference>
<dbReference type="Proteomes" id="UP000272706">
    <property type="component" value="Unassembled WGS sequence"/>
</dbReference>
<dbReference type="PANTHER" id="PTHR30582">
    <property type="entry name" value="L,D-TRANSPEPTIDASE"/>
    <property type="match status" value="1"/>
</dbReference>